<dbReference type="InterPro" id="IPR000297">
    <property type="entry name" value="PPIase_PpiC"/>
</dbReference>
<dbReference type="PROSITE" id="PS50198">
    <property type="entry name" value="PPIC_PPIASE_2"/>
    <property type="match status" value="1"/>
</dbReference>
<feature type="domain" description="PpiC" evidence="7">
    <location>
        <begin position="129"/>
        <end position="233"/>
    </location>
</feature>
<dbReference type="EMBL" id="JAHJDP010000061">
    <property type="protein sequence ID" value="MBU2691425.1"/>
    <property type="molecule type" value="Genomic_DNA"/>
</dbReference>
<evidence type="ECO:0000313" key="8">
    <source>
        <dbReference type="EMBL" id="MBU2691425.1"/>
    </source>
</evidence>
<dbReference type="Pfam" id="PF13616">
    <property type="entry name" value="Rotamase_3"/>
    <property type="match status" value="1"/>
</dbReference>
<dbReference type="InterPro" id="IPR046357">
    <property type="entry name" value="PPIase_dom_sf"/>
</dbReference>
<reference evidence="8" key="1">
    <citation type="submission" date="2021-05" db="EMBL/GenBank/DDBJ databases">
        <title>Energy efficiency and biological interactions define the core microbiome of deep oligotrophic groundwater.</title>
        <authorList>
            <person name="Mehrshad M."/>
            <person name="Lopez-Fernandez M."/>
            <person name="Bell E."/>
            <person name="Bernier-Latmani R."/>
            <person name="Bertilsson S."/>
            <person name="Dopson M."/>
        </authorList>
    </citation>
    <scope>NUCLEOTIDE SEQUENCE</scope>
    <source>
        <strain evidence="8">Modern_marine.mb.64</strain>
    </source>
</reference>
<accession>A0A948RV48</accession>
<evidence type="ECO:0000256" key="3">
    <source>
        <dbReference type="ARBA" id="ARBA00022729"/>
    </source>
</evidence>
<protein>
    <recommendedName>
        <fullName evidence="2">peptidylprolyl isomerase</fullName>
        <ecNumber evidence="2">5.2.1.8</ecNumber>
    </recommendedName>
</protein>
<dbReference type="EC" id="5.2.1.8" evidence="2"/>
<dbReference type="PANTHER" id="PTHR47245:SF1">
    <property type="entry name" value="FOLDASE PROTEIN PRSA"/>
    <property type="match status" value="1"/>
</dbReference>
<dbReference type="Proteomes" id="UP000777784">
    <property type="component" value="Unassembled WGS sequence"/>
</dbReference>
<evidence type="ECO:0000256" key="2">
    <source>
        <dbReference type="ARBA" id="ARBA00013194"/>
    </source>
</evidence>
<keyword evidence="4 6" id="KW-0697">Rotamase</keyword>
<evidence type="ECO:0000259" key="7">
    <source>
        <dbReference type="PROSITE" id="PS50198"/>
    </source>
</evidence>
<evidence type="ECO:0000256" key="5">
    <source>
        <dbReference type="ARBA" id="ARBA00023235"/>
    </source>
</evidence>
<dbReference type="InterPro" id="IPR050245">
    <property type="entry name" value="PrsA_foldase"/>
</dbReference>
<evidence type="ECO:0000256" key="1">
    <source>
        <dbReference type="ARBA" id="ARBA00000971"/>
    </source>
</evidence>
<sequence>MMKPNNIGVPWHHGVILAGAAILVVFLAACGGGGNDPIVIKMEGKEIPLSIVISEFNRVNGDESYDGATPGERLAFAQTLAHKEVVLSEAHKMVKGPSKVAQVQIRRYKERRILGAFWGNAMSENAISPDSLAFYRNLFGQERLISRIQVGTTELAQELIGRIQNGESFESLAREYSSDTESRDSGGRVGWIQYDSDGWQAMAPVIFTEIQKGEFSRMPLSTLTGYHIIRVDDIRMRESSPEKEKQWEAAAIQLYNQNLQRSIRDKMLQSRSFLMNDDALRIIRRGFYAFWDSLNAIQTTVGGVEYRELDPPGDKYFNSEELSTTLFTYTNRGWSIADFLESLNYCDLEFWPNKSPTVEATALYVRRRMFRWFAVEECEERGWDKDAYVVDAVDRYTERMLLDDYHTQVLAKEVAPTDEEIRVYYEAHKADFLKHDMVDFGCILYPAGEKERAQRATGRLRQGHTWESVGQEESVILPDVRFIPATGLTQGDAFPEFAHVAKQLVDSGKLPLNTYSDPVEVVGTWAVFRVTSRVPGEPLAWEVAKIFTTKMLVDEGVDRLLATKLPLLCKAYKLEINEEPLKEAAS</sequence>
<dbReference type="Gene3D" id="3.10.50.40">
    <property type="match status" value="1"/>
</dbReference>
<organism evidence="8 9">
    <name type="scientific">Eiseniibacteriota bacterium</name>
    <dbReference type="NCBI Taxonomy" id="2212470"/>
    <lineage>
        <taxon>Bacteria</taxon>
        <taxon>Candidatus Eiseniibacteriota</taxon>
    </lineage>
</organism>
<keyword evidence="3" id="KW-0732">Signal</keyword>
<dbReference type="PANTHER" id="PTHR47245">
    <property type="entry name" value="PEPTIDYLPROLYL ISOMERASE"/>
    <property type="match status" value="1"/>
</dbReference>
<comment type="catalytic activity">
    <reaction evidence="1">
        <text>[protein]-peptidylproline (omega=180) = [protein]-peptidylproline (omega=0)</text>
        <dbReference type="Rhea" id="RHEA:16237"/>
        <dbReference type="Rhea" id="RHEA-COMP:10747"/>
        <dbReference type="Rhea" id="RHEA-COMP:10748"/>
        <dbReference type="ChEBI" id="CHEBI:83833"/>
        <dbReference type="ChEBI" id="CHEBI:83834"/>
        <dbReference type="EC" id="5.2.1.8"/>
    </reaction>
</comment>
<keyword evidence="5 6" id="KW-0413">Isomerase</keyword>
<gene>
    <name evidence="8" type="ORF">KJ970_10910</name>
</gene>
<dbReference type="PROSITE" id="PS01096">
    <property type="entry name" value="PPIC_PPIASE_1"/>
    <property type="match status" value="1"/>
</dbReference>
<comment type="caution">
    <text evidence="8">The sequence shown here is derived from an EMBL/GenBank/DDBJ whole genome shotgun (WGS) entry which is preliminary data.</text>
</comment>
<proteinExistence type="predicted"/>
<evidence type="ECO:0000256" key="4">
    <source>
        <dbReference type="ARBA" id="ARBA00023110"/>
    </source>
</evidence>
<evidence type="ECO:0000256" key="6">
    <source>
        <dbReference type="PROSITE-ProRule" id="PRU00278"/>
    </source>
</evidence>
<dbReference type="SUPFAM" id="SSF54534">
    <property type="entry name" value="FKBP-like"/>
    <property type="match status" value="1"/>
</dbReference>
<dbReference type="InterPro" id="IPR023058">
    <property type="entry name" value="PPIase_PpiC_CS"/>
</dbReference>
<name>A0A948RV48_UNCEI</name>
<dbReference type="AlphaFoldDB" id="A0A948RV48"/>
<evidence type="ECO:0000313" key="9">
    <source>
        <dbReference type="Proteomes" id="UP000777784"/>
    </source>
</evidence>
<dbReference type="PROSITE" id="PS51257">
    <property type="entry name" value="PROKAR_LIPOPROTEIN"/>
    <property type="match status" value="1"/>
</dbReference>
<dbReference type="Pfam" id="PF13145">
    <property type="entry name" value="Rotamase_2"/>
    <property type="match status" value="1"/>
</dbReference>
<dbReference type="GO" id="GO:0003755">
    <property type="term" value="F:peptidyl-prolyl cis-trans isomerase activity"/>
    <property type="evidence" value="ECO:0007669"/>
    <property type="project" value="UniProtKB-KW"/>
</dbReference>